<evidence type="ECO:0000313" key="3">
    <source>
        <dbReference type="Proteomes" id="UP000436006"/>
    </source>
</evidence>
<proteinExistence type="predicted"/>
<feature type="compositionally biased region" description="Polar residues" evidence="1">
    <location>
        <begin position="149"/>
        <end position="168"/>
    </location>
</feature>
<dbReference type="EMBL" id="WPIN01000004">
    <property type="protein sequence ID" value="MVM30932.1"/>
    <property type="molecule type" value="Genomic_DNA"/>
</dbReference>
<organism evidence="2 3">
    <name type="scientific">Spirosoma arboris</name>
    <dbReference type="NCBI Taxonomy" id="2682092"/>
    <lineage>
        <taxon>Bacteria</taxon>
        <taxon>Pseudomonadati</taxon>
        <taxon>Bacteroidota</taxon>
        <taxon>Cytophagia</taxon>
        <taxon>Cytophagales</taxon>
        <taxon>Cytophagaceae</taxon>
        <taxon>Spirosoma</taxon>
    </lineage>
</organism>
<evidence type="ECO:0000313" key="2">
    <source>
        <dbReference type="EMBL" id="MVM30932.1"/>
    </source>
</evidence>
<gene>
    <name evidence="2" type="ORF">GO755_12895</name>
</gene>
<dbReference type="Proteomes" id="UP000436006">
    <property type="component" value="Unassembled WGS sequence"/>
</dbReference>
<name>A0A7K1SAS4_9BACT</name>
<sequence length="573" mass="62917">MKTDRFDEEFRRKLLGLPAEADPGEVERIQGFVKANQPTLPGFGWGKLLLYGGSSLLLIGSLSYNVIQTYRNTHLQSSIDSLTHQPVVQATPNQGVRHDTVYITRSGSTQEIGAKSVPGTAPETVENEPVEQVNATQLDEIGRKGSVATGDTKSPQSGDEVRSSQPEATSLRPALRSTNKVATAESAAPSQRGEKSSQVRTEVDSLAATSPIISSGRLLTEKANPTTRTKRINKPAPAGVEKVEGLSVNDRISSAGRAESRRRNNVKGRQTILPANENSGLLVTDQSHKQNRQTSSNPPTSGFTPVITENANSNASIPEINRQTIPAEPLASLQASTTSTKLAIISPSHSLVVPKNELAVKATRRPWHLTMPNLSVPNAEYRLGVGLMGGSDQAGGALLGEIMLNRHWSVQTGLQLGYKQGFHYRDEQDFNEHQKEDFRQTYAPQLSSSSDIQDINQMTLLVQVPIQVAYHFPLGRQWGIRLGLGTELKLWERSTVSFDYQESSRSSEHELSRSKDHVHTINNLILSTAIERSWKKWQFRAGPFISPQLRSTGNKPDDLSWGANLQVFYRLGK</sequence>
<evidence type="ECO:0000256" key="1">
    <source>
        <dbReference type="SAM" id="MobiDB-lite"/>
    </source>
</evidence>
<dbReference type="RefSeq" id="WP_157585332.1">
    <property type="nucleotide sequence ID" value="NZ_WPIN01000004.1"/>
</dbReference>
<dbReference type="AlphaFoldDB" id="A0A7K1SAS4"/>
<protein>
    <recommendedName>
        <fullName evidence="4">Outer membrane protein beta-barrel domain-containing protein</fullName>
    </recommendedName>
</protein>
<feature type="region of interest" description="Disordered" evidence="1">
    <location>
        <begin position="105"/>
        <end position="308"/>
    </location>
</feature>
<feature type="compositionally biased region" description="Polar residues" evidence="1">
    <location>
        <begin position="276"/>
        <end position="285"/>
    </location>
</feature>
<reference evidence="2 3" key="1">
    <citation type="submission" date="2019-12" db="EMBL/GenBank/DDBJ databases">
        <title>Spirosoma sp. HMF4905 genome sequencing and assembly.</title>
        <authorList>
            <person name="Kang H."/>
            <person name="Cha I."/>
            <person name="Kim H."/>
            <person name="Joh K."/>
        </authorList>
    </citation>
    <scope>NUCLEOTIDE SEQUENCE [LARGE SCALE GENOMIC DNA]</scope>
    <source>
        <strain evidence="2 3">HMF4905</strain>
    </source>
</reference>
<feature type="compositionally biased region" description="Polar residues" evidence="1">
    <location>
        <begin position="292"/>
        <end position="308"/>
    </location>
</feature>
<feature type="compositionally biased region" description="Basic and acidic residues" evidence="1">
    <location>
        <begin position="192"/>
        <end position="203"/>
    </location>
</feature>
<comment type="caution">
    <text evidence="2">The sequence shown here is derived from an EMBL/GenBank/DDBJ whole genome shotgun (WGS) entry which is preliminary data.</text>
</comment>
<keyword evidence="3" id="KW-1185">Reference proteome</keyword>
<evidence type="ECO:0008006" key="4">
    <source>
        <dbReference type="Google" id="ProtNLM"/>
    </source>
</evidence>
<accession>A0A7K1SAS4</accession>